<reference evidence="3 4" key="1">
    <citation type="journal article" date="2011" name="PLoS Genet.">
        <title>Genomic analysis of the necrotrophic fungal pathogens Sclerotinia sclerotiorum and Botrytis cinerea.</title>
        <authorList>
            <person name="Amselem J."/>
            <person name="Cuomo C.A."/>
            <person name="van Kan J.A."/>
            <person name="Viaud M."/>
            <person name="Benito E.P."/>
            <person name="Couloux A."/>
            <person name="Coutinho P.M."/>
            <person name="de Vries R.P."/>
            <person name="Dyer P.S."/>
            <person name="Fillinger S."/>
            <person name="Fournier E."/>
            <person name="Gout L."/>
            <person name="Hahn M."/>
            <person name="Kohn L."/>
            <person name="Lapalu N."/>
            <person name="Plummer K.M."/>
            <person name="Pradier J.M."/>
            <person name="Quevillon E."/>
            <person name="Sharon A."/>
            <person name="Simon A."/>
            <person name="ten Have A."/>
            <person name="Tudzynski B."/>
            <person name="Tudzynski P."/>
            <person name="Wincker P."/>
            <person name="Andrew M."/>
            <person name="Anthouard V."/>
            <person name="Beever R.E."/>
            <person name="Beffa R."/>
            <person name="Benoit I."/>
            <person name="Bouzid O."/>
            <person name="Brault B."/>
            <person name="Chen Z."/>
            <person name="Choquer M."/>
            <person name="Collemare J."/>
            <person name="Cotton P."/>
            <person name="Danchin E.G."/>
            <person name="Da Silva C."/>
            <person name="Gautier A."/>
            <person name="Giraud C."/>
            <person name="Giraud T."/>
            <person name="Gonzalez C."/>
            <person name="Grossetete S."/>
            <person name="Guldener U."/>
            <person name="Henrissat B."/>
            <person name="Howlett B.J."/>
            <person name="Kodira C."/>
            <person name="Kretschmer M."/>
            <person name="Lappartient A."/>
            <person name="Leroch M."/>
            <person name="Levis C."/>
            <person name="Mauceli E."/>
            <person name="Neuveglise C."/>
            <person name="Oeser B."/>
            <person name="Pearson M."/>
            <person name="Poulain J."/>
            <person name="Poussereau N."/>
            <person name="Quesneville H."/>
            <person name="Rascle C."/>
            <person name="Schumacher J."/>
            <person name="Segurens B."/>
            <person name="Sexton A."/>
            <person name="Silva E."/>
            <person name="Sirven C."/>
            <person name="Soanes D.M."/>
            <person name="Talbot N.J."/>
            <person name="Templeton M."/>
            <person name="Yandava C."/>
            <person name="Yarden O."/>
            <person name="Zeng Q."/>
            <person name="Rollins J.A."/>
            <person name="Lebrun M.H."/>
            <person name="Dickman M."/>
        </authorList>
    </citation>
    <scope>NUCLEOTIDE SEQUENCE [LARGE SCALE GENOMIC DNA]</scope>
    <source>
        <strain evidence="3 4">B05.10</strain>
    </source>
</reference>
<protein>
    <submittedName>
        <fullName evidence="3">Uncharacterized protein</fullName>
    </submittedName>
</protein>
<reference evidence="3 4" key="2">
    <citation type="journal article" date="2012" name="Eukaryot. Cell">
        <title>Genome update of Botrytis cinerea strains B05.10 and T4.</title>
        <authorList>
            <person name="Staats M."/>
            <person name="van Kan J.A."/>
        </authorList>
    </citation>
    <scope>NUCLEOTIDE SEQUENCE [LARGE SCALE GENOMIC DNA]</scope>
    <source>
        <strain evidence="3 4">B05.10</strain>
    </source>
</reference>
<keyword evidence="2" id="KW-1133">Transmembrane helix</keyword>
<dbReference type="RefSeq" id="XP_024551281.1">
    <property type="nucleotide sequence ID" value="XM_024695488.1"/>
</dbReference>
<keyword evidence="4" id="KW-1185">Reference proteome</keyword>
<accession>A0A384JUY9</accession>
<name>A0A384JUY9_BOTFB</name>
<dbReference type="EMBL" id="CP009814">
    <property type="protein sequence ID" value="ATZ54194.1"/>
    <property type="molecule type" value="Genomic_DNA"/>
</dbReference>
<organism evidence="3 4">
    <name type="scientific">Botryotinia fuckeliana (strain B05.10)</name>
    <name type="common">Noble rot fungus</name>
    <name type="synonym">Botrytis cinerea</name>
    <dbReference type="NCBI Taxonomy" id="332648"/>
    <lineage>
        <taxon>Eukaryota</taxon>
        <taxon>Fungi</taxon>
        <taxon>Dikarya</taxon>
        <taxon>Ascomycota</taxon>
        <taxon>Pezizomycotina</taxon>
        <taxon>Leotiomycetes</taxon>
        <taxon>Helotiales</taxon>
        <taxon>Sclerotiniaceae</taxon>
        <taxon>Botrytis</taxon>
    </lineage>
</organism>
<evidence type="ECO:0000313" key="3">
    <source>
        <dbReference type="EMBL" id="ATZ54194.1"/>
    </source>
</evidence>
<reference evidence="3 4" key="3">
    <citation type="journal article" date="2017" name="Mol. Plant Pathol.">
        <title>A gapless genome sequence of the fungus Botrytis cinerea.</title>
        <authorList>
            <person name="Van Kan J.A."/>
            <person name="Stassen J.H."/>
            <person name="Mosbach A."/>
            <person name="Van Der Lee T.A."/>
            <person name="Faino L."/>
            <person name="Farmer A.D."/>
            <person name="Papasotiriou D.G."/>
            <person name="Zhou S."/>
            <person name="Seidl M.F."/>
            <person name="Cottam E."/>
            <person name="Edel D."/>
            <person name="Hahn M."/>
            <person name="Schwartz D.C."/>
            <person name="Dietrich R.A."/>
            <person name="Widdison S."/>
            <person name="Scalliet G."/>
        </authorList>
    </citation>
    <scope>NUCLEOTIDE SEQUENCE [LARGE SCALE GENOMIC DNA]</scope>
    <source>
        <strain evidence="3 4">B05.10</strain>
    </source>
</reference>
<keyword evidence="2" id="KW-0812">Transmembrane</keyword>
<keyword evidence="2" id="KW-0472">Membrane</keyword>
<sequence length="196" mass="23072">MNETISSLKLKALASIGITILVLGVEILLSENKQIDDQKMNSEDIDRMLLDDQVPSESQTCENEKHKNQARLIAREYEDLEAQKAEFKKLQEDHQKQVDEFEEAKVEFEDKLRTLNKMELENYKKLNLLRAEQRNFNTTVKAFNEKVEKVREATKTFNKKSETLRGKLKAARKREASFFEEYESKRRDLRERTGAR</sequence>
<keyword evidence="1" id="KW-0175">Coiled coil</keyword>
<evidence type="ECO:0000256" key="1">
    <source>
        <dbReference type="SAM" id="Coils"/>
    </source>
</evidence>
<dbReference type="VEuPathDB" id="FungiDB:Bcin10g02110"/>
<dbReference type="AlphaFoldDB" id="A0A384JUY9"/>
<proteinExistence type="predicted"/>
<gene>
    <name evidence="3" type="ORF">BCIN_10g02110</name>
</gene>
<dbReference type="OrthoDB" id="3559074at2759"/>
<evidence type="ECO:0000313" key="4">
    <source>
        <dbReference type="Proteomes" id="UP000001798"/>
    </source>
</evidence>
<evidence type="ECO:0000256" key="2">
    <source>
        <dbReference type="SAM" id="Phobius"/>
    </source>
</evidence>
<dbReference type="Proteomes" id="UP000001798">
    <property type="component" value="Chromosome 10"/>
</dbReference>
<dbReference type="GeneID" id="36394565"/>
<feature type="transmembrane region" description="Helical" evidence="2">
    <location>
        <begin position="12"/>
        <end position="30"/>
    </location>
</feature>
<feature type="coiled-coil region" evidence="1">
    <location>
        <begin position="63"/>
        <end position="121"/>
    </location>
</feature>
<dbReference type="KEGG" id="bfu:BCIN_10g02110"/>